<dbReference type="InterPro" id="IPR029058">
    <property type="entry name" value="AB_hydrolase_fold"/>
</dbReference>
<evidence type="ECO:0000313" key="3">
    <source>
        <dbReference type="EMBL" id="MBI1683727.1"/>
    </source>
</evidence>
<dbReference type="PANTHER" id="PTHR11614">
    <property type="entry name" value="PHOSPHOLIPASE-RELATED"/>
    <property type="match status" value="1"/>
</dbReference>
<dbReference type="Gene3D" id="3.40.50.1820">
    <property type="entry name" value="alpha/beta hydrolase"/>
    <property type="match status" value="1"/>
</dbReference>
<dbReference type="GO" id="GO:0016787">
    <property type="term" value="F:hydrolase activity"/>
    <property type="evidence" value="ECO:0007669"/>
    <property type="project" value="UniProtKB-KW"/>
</dbReference>
<reference evidence="3 4" key="1">
    <citation type="submission" date="2020-11" db="EMBL/GenBank/DDBJ databases">
        <title>genome sequence of strain KACC 18849.</title>
        <authorList>
            <person name="Gao J."/>
            <person name="Zhang X."/>
        </authorList>
    </citation>
    <scope>NUCLEOTIDE SEQUENCE [LARGE SCALE GENOMIC DNA]</scope>
    <source>
        <strain evidence="3 4">KACC 18849</strain>
    </source>
</reference>
<comment type="caution">
    <text evidence="3">The sequence shown here is derived from an EMBL/GenBank/DDBJ whole genome shotgun (WGS) entry which is preliminary data.</text>
</comment>
<dbReference type="EMBL" id="JADWOX010000004">
    <property type="protein sequence ID" value="MBI1683727.1"/>
    <property type="molecule type" value="Genomic_DNA"/>
</dbReference>
<feature type="domain" description="Serine aminopeptidase S33" evidence="2">
    <location>
        <begin position="69"/>
        <end position="322"/>
    </location>
</feature>
<organism evidence="3 4">
    <name type="scientific">Caulobacter hibisci</name>
    <dbReference type="NCBI Taxonomy" id="2035993"/>
    <lineage>
        <taxon>Bacteria</taxon>
        <taxon>Pseudomonadati</taxon>
        <taxon>Pseudomonadota</taxon>
        <taxon>Alphaproteobacteria</taxon>
        <taxon>Caulobacterales</taxon>
        <taxon>Caulobacteraceae</taxon>
        <taxon>Caulobacter</taxon>
    </lineage>
</organism>
<dbReference type="Proteomes" id="UP000639859">
    <property type="component" value="Unassembled WGS sequence"/>
</dbReference>
<sequence>MRRFALALLLVAPLFACGEQGSRAPFADSRAPPGLERRFLPPGGWAWGYVQVGENAVQRYGVSAPSGAPTRQVLILTDYGESAETWFETARDLNAKGVVVWILERQGQGGSERLAGRRDRGHVESFAPDVTATKAMVKVVIRPDGRLPLTVLGQGQGGLVALRAVEEGLMADALVLSAPSFELSRLPRPKTQLVDAARWARRLKLSFLAWPGAPGWRRDGPDDRAEGLTADPVRGAVTLAWQTANPDLRMGGPSLGWYAAYYDVLDATAHDLAGVKTPTVLLAGDADTVTPAFAQASVCKALANCRETRLPGGRHALHLERDSVRGPWLAAVIEAIGQTGRQNAPRP</sequence>
<accession>A0ABS0SVQ7</accession>
<keyword evidence="4" id="KW-1185">Reference proteome</keyword>
<dbReference type="RefSeq" id="WP_198575656.1">
    <property type="nucleotide sequence ID" value="NZ_JADWOX010000004.1"/>
</dbReference>
<dbReference type="Pfam" id="PF12146">
    <property type="entry name" value="Hydrolase_4"/>
    <property type="match status" value="1"/>
</dbReference>
<protein>
    <submittedName>
        <fullName evidence="3">Alpha/beta hydrolase</fullName>
    </submittedName>
</protein>
<dbReference type="SUPFAM" id="SSF53474">
    <property type="entry name" value="alpha/beta-Hydrolases"/>
    <property type="match status" value="1"/>
</dbReference>
<gene>
    <name evidence="3" type="ORF">I4Q42_08610</name>
</gene>
<evidence type="ECO:0000259" key="2">
    <source>
        <dbReference type="Pfam" id="PF12146"/>
    </source>
</evidence>
<feature type="chain" id="PRO_5047250074" evidence="1">
    <location>
        <begin position="19"/>
        <end position="347"/>
    </location>
</feature>
<dbReference type="InterPro" id="IPR051044">
    <property type="entry name" value="MAG_DAG_Lipase"/>
</dbReference>
<feature type="signal peptide" evidence="1">
    <location>
        <begin position="1"/>
        <end position="18"/>
    </location>
</feature>
<dbReference type="InterPro" id="IPR022742">
    <property type="entry name" value="Hydrolase_4"/>
</dbReference>
<name>A0ABS0SVQ7_9CAUL</name>
<keyword evidence="1" id="KW-0732">Signal</keyword>
<evidence type="ECO:0000256" key="1">
    <source>
        <dbReference type="SAM" id="SignalP"/>
    </source>
</evidence>
<evidence type="ECO:0000313" key="4">
    <source>
        <dbReference type="Proteomes" id="UP000639859"/>
    </source>
</evidence>
<keyword evidence="3" id="KW-0378">Hydrolase</keyword>
<proteinExistence type="predicted"/>